<dbReference type="InterPro" id="IPR001849">
    <property type="entry name" value="PH_domain"/>
</dbReference>
<dbReference type="CDD" id="cd00171">
    <property type="entry name" value="Sec7"/>
    <property type="match status" value="1"/>
</dbReference>
<dbReference type="Pfam" id="PF01369">
    <property type="entry name" value="Sec7"/>
    <property type="match status" value="1"/>
</dbReference>
<sequence>MEQACCPSSLPDEGEPHLQKEPEPVDPPLQVNGAGPKEEAGIGGLVHGGHLGKAEAQEEADPWETMACPVYTMTRTSAALSFATVLWDMPGDRPDACHPDPMDEEEEEEVMAGLEDSPTLRPSKGVCAERRGPPDIAWERDGLDKSVENGADISGSYDVAGEEQEMQEVKHPVLRSSECVSEAIKSPDLANEEKEVVLGRPAAATPPANALPFPEEVFCSGPEEPEPSFVYMTSLAPCSQVAPQEPPMSSAEGEGDGDQSDEERDHPQTACSVCTSRGGVEARGEKMLADRAGQARQTHPQVMSSEAFFSSAKQCLQRQVMDAKEELQERPEIALTDDDTETKPWHELSEGFYLQGSNLGVGTSASLQRVLENSQYLLDQSAEHLTSDGSRLLKARPSKLPQHRMGDQLEHMGQLAELDPLGEPQQEEASPEVTTDDEMERSEQYQEGAVLVELGLGVGGGGTETREDGVREMEMTRVLTNPPCLESDSEGDQAAEPVPKPQRPEHCVAESQGSPLRMAVGTEFVSVERPMDQSQQTHQEAECSLSSGAPPTNTDPLELHLNGGGVDRQKARRLAQRLYHLEEVQRVDVVGHMDKDDDFSRAVGEEFLCFFDFSSQTLDNALRSFLKEVVLVGESQERERVLQHFSTRFHQCNPEVSSSPGSVLTLTCAMMLLNTDLHGQNVGKAMSTSSFVSNMEGMNDGQNFNKDLLKSFYNSIKGEPLQWALDEEELKMLSVQQGEDLNEGGLRSKSNPFQDVPHDKTARVFKQGFLQRKAHADIDGKRTPWGKRSWKTFYGVLKGLVLYFQKDDYRKGMQGEEEVVSVHHALAEEAADYTKKPHVFRLQTADWRVFLFQASSKAEMSSWICRINLVAALHSSPPFPAAVGSQKRFTRPILPASQSAQTLERQLHSHAGMLESFDKDLSFLQESASDGRKARARDLEEQRLREEYLLHEKCRYEGYMAVLEAWRSLDLLDGATVGDTELRLLDRAMFRNFLEDIEEESEGLGMKKSVSSPSLEFEMVPPLVKVRRNVSERRTCRRNFIARRNKEL</sequence>
<feature type="compositionally biased region" description="Basic and acidic residues" evidence="4">
    <location>
        <begin position="14"/>
        <end position="23"/>
    </location>
</feature>
<dbReference type="InterPro" id="IPR023394">
    <property type="entry name" value="Sec7_C_sf"/>
</dbReference>
<gene>
    <name evidence="7" type="primary">LOC115541606</name>
</gene>
<dbReference type="GeneID" id="115541606"/>
<dbReference type="Gene3D" id="1.10.1000.11">
    <property type="entry name" value="Arf Nucleotide-binding Site Opener,domain 2"/>
    <property type="match status" value="1"/>
</dbReference>
<dbReference type="Ensembl" id="ENSGMOT00000015524.2">
    <property type="protein sequence ID" value="ENSGMOP00000015135.2"/>
    <property type="gene ID" value="ENSGMOG00000014165.2"/>
</dbReference>
<evidence type="ECO:0000313" key="7">
    <source>
        <dbReference type="Ensembl" id="ENSGMOP00000015135.2"/>
    </source>
</evidence>
<feature type="compositionally biased region" description="Basic and acidic residues" evidence="4">
    <location>
        <begin position="464"/>
        <end position="475"/>
    </location>
</feature>
<feature type="compositionally biased region" description="Acidic residues" evidence="4">
    <location>
        <begin position="253"/>
        <end position="262"/>
    </location>
</feature>
<dbReference type="GO" id="GO:0005085">
    <property type="term" value="F:guanyl-nucleotide exchange factor activity"/>
    <property type="evidence" value="ECO:0007669"/>
    <property type="project" value="InterPro"/>
</dbReference>
<reference evidence="7" key="2">
    <citation type="submission" date="2025-09" db="UniProtKB">
        <authorList>
            <consortium name="Ensembl"/>
        </authorList>
    </citation>
    <scope>IDENTIFICATION</scope>
</reference>
<dbReference type="OrthoDB" id="2157641at2759"/>
<accession>A0A8C5F863</accession>
<evidence type="ECO:0000313" key="8">
    <source>
        <dbReference type="Proteomes" id="UP000694546"/>
    </source>
</evidence>
<dbReference type="InterPro" id="IPR001605">
    <property type="entry name" value="PH_dom-spectrin-type"/>
</dbReference>
<feature type="domain" description="PH" evidence="5">
    <location>
        <begin position="763"/>
        <end position="872"/>
    </location>
</feature>
<dbReference type="InterPro" id="IPR011993">
    <property type="entry name" value="PH-like_dom_sf"/>
</dbReference>
<dbReference type="InterPro" id="IPR035999">
    <property type="entry name" value="Sec7_dom_sf"/>
</dbReference>
<evidence type="ECO:0000259" key="6">
    <source>
        <dbReference type="PROSITE" id="PS50190"/>
    </source>
</evidence>
<organism evidence="7 8">
    <name type="scientific">Gadus morhua</name>
    <name type="common">Atlantic cod</name>
    <dbReference type="NCBI Taxonomy" id="8049"/>
    <lineage>
        <taxon>Eukaryota</taxon>
        <taxon>Metazoa</taxon>
        <taxon>Chordata</taxon>
        <taxon>Craniata</taxon>
        <taxon>Vertebrata</taxon>
        <taxon>Euteleostomi</taxon>
        <taxon>Actinopterygii</taxon>
        <taxon>Neopterygii</taxon>
        <taxon>Teleostei</taxon>
        <taxon>Neoteleostei</taxon>
        <taxon>Acanthomorphata</taxon>
        <taxon>Zeiogadaria</taxon>
        <taxon>Gadariae</taxon>
        <taxon>Gadiformes</taxon>
        <taxon>Gadoidei</taxon>
        <taxon>Gadidae</taxon>
        <taxon>Gadus</taxon>
    </lineage>
</organism>
<dbReference type="SMART" id="SM00233">
    <property type="entry name" value="PH"/>
    <property type="match status" value="1"/>
</dbReference>
<dbReference type="RefSeq" id="XP_030209286.1">
    <property type="nucleotide sequence ID" value="XM_030353426.1"/>
</dbReference>
<dbReference type="PROSITE" id="PS50190">
    <property type="entry name" value="SEC7"/>
    <property type="match status" value="1"/>
</dbReference>
<dbReference type="SUPFAM" id="SSF48425">
    <property type="entry name" value="Sec7 domain"/>
    <property type="match status" value="1"/>
</dbReference>
<feature type="region of interest" description="Disordered" evidence="4">
    <location>
        <begin position="419"/>
        <end position="510"/>
    </location>
</feature>
<keyword evidence="8" id="KW-1185">Reference proteome</keyword>
<feature type="domain" description="SEC7" evidence="6">
    <location>
        <begin position="557"/>
        <end position="719"/>
    </location>
</feature>
<dbReference type="GO" id="GO:0005543">
    <property type="term" value="F:phospholipid binding"/>
    <property type="evidence" value="ECO:0007669"/>
    <property type="project" value="InterPro"/>
</dbReference>
<dbReference type="RefSeq" id="XP_030209288.1">
    <property type="nucleotide sequence ID" value="XM_030353428.1"/>
</dbReference>
<feature type="compositionally biased region" description="Polar residues" evidence="4">
    <location>
        <begin position="532"/>
        <end position="555"/>
    </location>
</feature>
<dbReference type="GO" id="GO:0032587">
    <property type="term" value="C:ruffle membrane"/>
    <property type="evidence" value="ECO:0007669"/>
    <property type="project" value="UniProtKB-SubCell"/>
</dbReference>
<feature type="region of interest" description="Disordered" evidence="4">
    <location>
        <begin position="239"/>
        <end position="272"/>
    </location>
</feature>
<dbReference type="SUPFAM" id="SSF50729">
    <property type="entry name" value="PH domain-like"/>
    <property type="match status" value="1"/>
</dbReference>
<dbReference type="Proteomes" id="UP000694546">
    <property type="component" value="Chromosome 4"/>
</dbReference>
<evidence type="ECO:0000256" key="1">
    <source>
        <dbReference type="ARBA" id="ARBA00004632"/>
    </source>
</evidence>
<dbReference type="RefSeq" id="XP_030209290.1">
    <property type="nucleotide sequence ID" value="XM_030353430.1"/>
</dbReference>
<dbReference type="GeneTree" id="ENSGT00940000155061"/>
<keyword evidence="3" id="KW-0472">Membrane</keyword>
<dbReference type="Gene3D" id="2.30.29.30">
    <property type="entry name" value="Pleckstrin-homology domain (PH domain)/Phosphotyrosine-binding domain (PTB)"/>
    <property type="match status" value="1"/>
</dbReference>
<proteinExistence type="predicted"/>
<dbReference type="PRINTS" id="PR00683">
    <property type="entry name" value="SPECTRINPH"/>
</dbReference>
<protein>
    <submittedName>
        <fullName evidence="7">PH and SEC7 domain-containing protein 2-like</fullName>
    </submittedName>
</protein>
<dbReference type="CDD" id="cd13295">
    <property type="entry name" value="PH_EFA6"/>
    <property type="match status" value="1"/>
</dbReference>
<dbReference type="InterPro" id="IPR000904">
    <property type="entry name" value="Sec7_dom"/>
</dbReference>
<dbReference type="RefSeq" id="XP_030209291.1">
    <property type="nucleotide sequence ID" value="XM_030353431.1"/>
</dbReference>
<dbReference type="RefSeq" id="XP_030209292.1">
    <property type="nucleotide sequence ID" value="XM_030353432.1"/>
</dbReference>
<evidence type="ECO:0000256" key="2">
    <source>
        <dbReference type="ARBA" id="ARBA00022475"/>
    </source>
</evidence>
<dbReference type="GO" id="GO:0032012">
    <property type="term" value="P:regulation of ARF protein signal transduction"/>
    <property type="evidence" value="ECO:0007669"/>
    <property type="project" value="InterPro"/>
</dbReference>
<feature type="compositionally biased region" description="Acidic residues" evidence="4">
    <location>
        <begin position="425"/>
        <end position="440"/>
    </location>
</feature>
<dbReference type="PANTHER" id="PTHR10663">
    <property type="entry name" value="GUANYL-NUCLEOTIDE EXCHANGE FACTOR"/>
    <property type="match status" value="1"/>
</dbReference>
<dbReference type="PROSITE" id="PS50003">
    <property type="entry name" value="PH_DOMAIN"/>
    <property type="match status" value="1"/>
</dbReference>
<feature type="region of interest" description="Disordered" evidence="4">
    <location>
        <begin position="1"/>
        <end position="42"/>
    </location>
</feature>
<reference evidence="7" key="1">
    <citation type="submission" date="2025-08" db="UniProtKB">
        <authorList>
            <consortium name="Ensembl"/>
        </authorList>
    </citation>
    <scope>IDENTIFICATION</scope>
</reference>
<evidence type="ECO:0000256" key="3">
    <source>
        <dbReference type="ARBA" id="ARBA00023136"/>
    </source>
</evidence>
<dbReference type="SMART" id="SM00222">
    <property type="entry name" value="Sec7"/>
    <property type="match status" value="1"/>
</dbReference>
<dbReference type="RefSeq" id="XP_030209289.1">
    <property type="nucleotide sequence ID" value="XM_030353429.1"/>
</dbReference>
<dbReference type="InterPro" id="IPR041681">
    <property type="entry name" value="PH_9"/>
</dbReference>
<dbReference type="AlphaFoldDB" id="A0A8C5F863"/>
<feature type="region of interest" description="Disordered" evidence="4">
    <location>
        <begin position="529"/>
        <end position="559"/>
    </location>
</feature>
<name>A0A8C5F863_GADMO</name>
<dbReference type="PANTHER" id="PTHR10663:SF338">
    <property type="entry name" value="PH AND SEC7 DOMAIN-CONTAINING PROTEIN 4"/>
    <property type="match status" value="1"/>
</dbReference>
<comment type="subcellular location">
    <subcellularLocation>
        <location evidence="1">Cell projection</location>
        <location evidence="1">Ruffle membrane</location>
    </subcellularLocation>
</comment>
<feature type="region of interest" description="Disordered" evidence="4">
    <location>
        <begin position="114"/>
        <end position="135"/>
    </location>
</feature>
<dbReference type="Pfam" id="PF15410">
    <property type="entry name" value="PH_9"/>
    <property type="match status" value="1"/>
</dbReference>
<evidence type="ECO:0000259" key="5">
    <source>
        <dbReference type="PROSITE" id="PS50003"/>
    </source>
</evidence>
<evidence type="ECO:0000256" key="4">
    <source>
        <dbReference type="SAM" id="MobiDB-lite"/>
    </source>
</evidence>
<keyword evidence="2" id="KW-1003">Cell membrane</keyword>
<dbReference type="RefSeq" id="XP_030209287.1">
    <property type="nucleotide sequence ID" value="XM_030353427.1"/>
</dbReference>